<dbReference type="RefSeq" id="WP_106177718.1">
    <property type="nucleotide sequence ID" value="NZ_PVNH01000003.1"/>
</dbReference>
<organism evidence="4 5">
    <name type="scientific">Prauserella shujinwangii</name>
    <dbReference type="NCBI Taxonomy" id="1453103"/>
    <lineage>
        <taxon>Bacteria</taxon>
        <taxon>Bacillati</taxon>
        <taxon>Actinomycetota</taxon>
        <taxon>Actinomycetes</taxon>
        <taxon>Pseudonocardiales</taxon>
        <taxon>Pseudonocardiaceae</taxon>
        <taxon>Prauserella</taxon>
    </lineage>
</organism>
<dbReference type="PANTHER" id="PTHR23028:SF53">
    <property type="entry name" value="ACYL_TRANSF_3 DOMAIN-CONTAINING PROTEIN"/>
    <property type="match status" value="1"/>
</dbReference>
<feature type="transmembrane region" description="Helical" evidence="1">
    <location>
        <begin position="238"/>
        <end position="257"/>
    </location>
</feature>
<evidence type="ECO:0000259" key="3">
    <source>
        <dbReference type="Pfam" id="PF19040"/>
    </source>
</evidence>
<feature type="transmembrane region" description="Helical" evidence="1">
    <location>
        <begin position="302"/>
        <end position="320"/>
    </location>
</feature>
<dbReference type="OrthoDB" id="3404679at2"/>
<keyword evidence="5" id="KW-1185">Reference proteome</keyword>
<feature type="transmembrane region" description="Helical" evidence="1">
    <location>
        <begin position="21"/>
        <end position="37"/>
    </location>
</feature>
<dbReference type="AlphaFoldDB" id="A0A2T0LXY3"/>
<keyword evidence="1" id="KW-0472">Membrane</keyword>
<feature type="domain" description="SGNH" evidence="3">
    <location>
        <begin position="449"/>
        <end position="661"/>
    </location>
</feature>
<feature type="transmembrane region" description="Helical" evidence="1">
    <location>
        <begin position="180"/>
        <end position="199"/>
    </location>
</feature>
<dbReference type="InterPro" id="IPR002656">
    <property type="entry name" value="Acyl_transf_3_dom"/>
</dbReference>
<feature type="transmembrane region" description="Helical" evidence="1">
    <location>
        <begin position="326"/>
        <end position="349"/>
    </location>
</feature>
<dbReference type="GO" id="GO:0016747">
    <property type="term" value="F:acyltransferase activity, transferring groups other than amino-acyl groups"/>
    <property type="evidence" value="ECO:0007669"/>
    <property type="project" value="InterPro"/>
</dbReference>
<feature type="transmembrane region" description="Helical" evidence="1">
    <location>
        <begin position="205"/>
        <end position="226"/>
    </location>
</feature>
<proteinExistence type="predicted"/>
<feature type="domain" description="Acyltransferase 3" evidence="2">
    <location>
        <begin position="18"/>
        <end position="346"/>
    </location>
</feature>
<dbReference type="GO" id="GO:0009103">
    <property type="term" value="P:lipopolysaccharide biosynthetic process"/>
    <property type="evidence" value="ECO:0007669"/>
    <property type="project" value="TreeGrafter"/>
</dbReference>
<dbReference type="Pfam" id="PF19040">
    <property type="entry name" value="SGNH"/>
    <property type="match status" value="1"/>
</dbReference>
<accession>A0A2T0LXY3</accession>
<dbReference type="SUPFAM" id="SSF52266">
    <property type="entry name" value="SGNH hydrolase"/>
    <property type="match status" value="1"/>
</dbReference>
<evidence type="ECO:0000256" key="1">
    <source>
        <dbReference type="SAM" id="Phobius"/>
    </source>
</evidence>
<sequence>MSPLRGRAAEPARRYRTELQGLRAVAALLVVAYHVWLDRISGGVDVFFVISGFLLTGQLARAAARGRIEFRPLWGRVIKRLFPAALTVLLATMALAVAVLPQHRWFDTIREVVASALFVENWRLAANSVDYFAQHDTASVVQHFWSLSIQGQFYVVWPVLVAAVALLARRAGLGLRRTLAVCLLALFAGSLAYSVWLTAVNQPLAYFTSLTRIWEFALGGLLALGIDRVALPRTVRIVLGWLGVAGLVLCGLVLRIGSVFPGYAALWPTLSAVLVLLAGATGSRVGADRFLSARPLTYLGDLSYALYLWHWPVLICYLVARDTATVGWWDGAMLVGLSVGLAALTYHLVETPVRDSRIGVTTRWGAYRFGALALAPVLLVAGGWQLVSQHKAAFVLSPDDPGIPGARAVSKEFPLLDEERPIVPPFIALRDEFVAFEEPDCTISPRHPELVVCTTGAAGPPDRRIVVAGDSHSQQYIGALAPIAEERNWEIISMGRGGCPLSTGSENAPGDRTCLDWNEAVVAELLEMRPDAVVTMATRDVRPGLTEWTPPGYVEQWHRLAEAGIPVVAMRDNPRYDFEPSACVERHGADAARCRIPRSELYATEPPYAGLDLPPGVSFLDLSEYFCPEDACRPVIGNVLVYLDDNHVTASYMATLSPVLAEHLDATLRWADDA</sequence>
<evidence type="ECO:0000313" key="5">
    <source>
        <dbReference type="Proteomes" id="UP000238362"/>
    </source>
</evidence>
<dbReference type="GO" id="GO:0016020">
    <property type="term" value="C:membrane"/>
    <property type="evidence" value="ECO:0007669"/>
    <property type="project" value="TreeGrafter"/>
</dbReference>
<dbReference type="InterPro" id="IPR043968">
    <property type="entry name" value="SGNH"/>
</dbReference>
<evidence type="ECO:0000259" key="2">
    <source>
        <dbReference type="Pfam" id="PF01757"/>
    </source>
</evidence>
<evidence type="ECO:0000313" key="4">
    <source>
        <dbReference type="EMBL" id="PRX48983.1"/>
    </source>
</evidence>
<dbReference type="EMBL" id="PVNH01000003">
    <property type="protein sequence ID" value="PRX48983.1"/>
    <property type="molecule type" value="Genomic_DNA"/>
</dbReference>
<protein>
    <submittedName>
        <fullName evidence="4">Peptidoglycan/LPS O-acetylase OafA/YrhL</fullName>
    </submittedName>
</protein>
<dbReference type="PANTHER" id="PTHR23028">
    <property type="entry name" value="ACETYLTRANSFERASE"/>
    <property type="match status" value="1"/>
</dbReference>
<name>A0A2T0LXY3_9PSEU</name>
<feature type="transmembrane region" description="Helical" evidence="1">
    <location>
        <begin position="151"/>
        <end position="168"/>
    </location>
</feature>
<gene>
    <name evidence="4" type="ORF">B0I33_10315</name>
</gene>
<keyword evidence="1" id="KW-0812">Transmembrane</keyword>
<dbReference type="Pfam" id="PF01757">
    <property type="entry name" value="Acyl_transf_3"/>
    <property type="match status" value="1"/>
</dbReference>
<dbReference type="Proteomes" id="UP000238362">
    <property type="component" value="Unassembled WGS sequence"/>
</dbReference>
<feature type="transmembrane region" description="Helical" evidence="1">
    <location>
        <begin position="81"/>
        <end position="100"/>
    </location>
</feature>
<feature type="transmembrane region" description="Helical" evidence="1">
    <location>
        <begin position="43"/>
        <end position="60"/>
    </location>
</feature>
<feature type="transmembrane region" description="Helical" evidence="1">
    <location>
        <begin position="369"/>
        <end position="387"/>
    </location>
</feature>
<feature type="transmembrane region" description="Helical" evidence="1">
    <location>
        <begin position="263"/>
        <end position="281"/>
    </location>
</feature>
<reference evidence="4 5" key="1">
    <citation type="submission" date="2018-03" db="EMBL/GenBank/DDBJ databases">
        <title>Genomic Encyclopedia of Type Strains, Phase III (KMG-III): the genomes of soil and plant-associated and newly described type strains.</title>
        <authorList>
            <person name="Whitman W."/>
        </authorList>
    </citation>
    <scope>NUCLEOTIDE SEQUENCE [LARGE SCALE GENOMIC DNA]</scope>
    <source>
        <strain evidence="4 5">CGMCC 4.7125</strain>
    </source>
</reference>
<keyword evidence="1" id="KW-1133">Transmembrane helix</keyword>
<dbReference type="InterPro" id="IPR050879">
    <property type="entry name" value="Acyltransferase_3"/>
</dbReference>
<comment type="caution">
    <text evidence="4">The sequence shown here is derived from an EMBL/GenBank/DDBJ whole genome shotgun (WGS) entry which is preliminary data.</text>
</comment>